<proteinExistence type="inferred from homology"/>
<dbReference type="GO" id="GO:0004045">
    <property type="term" value="F:peptidyl-tRNA hydrolase activity"/>
    <property type="evidence" value="ECO:0007669"/>
    <property type="project" value="UniProtKB-EC"/>
</dbReference>
<keyword evidence="2" id="KW-0378">Hydrolase</keyword>
<evidence type="ECO:0000256" key="3">
    <source>
        <dbReference type="ARBA" id="ARBA00038050"/>
    </source>
</evidence>
<dbReference type="NCBIfam" id="NF003314">
    <property type="entry name" value="PRK04322.1"/>
    <property type="match status" value="1"/>
</dbReference>
<reference evidence="7 8" key="1">
    <citation type="submission" date="2019-03" db="EMBL/GenBank/DDBJ databases">
        <authorList>
            <person name="Gaulin E."/>
            <person name="Dumas B."/>
        </authorList>
    </citation>
    <scope>NUCLEOTIDE SEQUENCE [LARGE SCALE GENOMIC DNA]</scope>
    <source>
        <strain evidence="7">CBS 568.67</strain>
    </source>
</reference>
<evidence type="ECO:0000313" key="6">
    <source>
        <dbReference type="EMBL" id="KAF0693676.1"/>
    </source>
</evidence>
<dbReference type="FunFam" id="3.40.1490.10:FF:000001">
    <property type="entry name" value="Peptidyl-tRNA hydrolase 2"/>
    <property type="match status" value="1"/>
</dbReference>
<sequence>MVRKHKTTLAVAVDDDEKRGVTPSPKPKKRTKTSASEAHCEIDDSEPLKMVLVIRTDLNMSVGKVGAQCGHATLGAYKLAVKRTERTVASWEASGQAKIVLRVDSEADLLHLATQAQGAKLVHYIVVDAGRTEIAPDTKTVLAIGPAARSAIDKITGHLKLM</sequence>
<dbReference type="Gene3D" id="3.40.1490.10">
    <property type="entry name" value="Bit1"/>
    <property type="match status" value="1"/>
</dbReference>
<dbReference type="Pfam" id="PF01981">
    <property type="entry name" value="PTH2"/>
    <property type="match status" value="1"/>
</dbReference>
<dbReference type="EMBL" id="CAADRA010005683">
    <property type="protein sequence ID" value="VFT92185.1"/>
    <property type="molecule type" value="Genomic_DNA"/>
</dbReference>
<dbReference type="CDD" id="cd02430">
    <property type="entry name" value="PTH2"/>
    <property type="match status" value="1"/>
</dbReference>
<feature type="region of interest" description="Disordered" evidence="5">
    <location>
        <begin position="1"/>
        <end position="37"/>
    </location>
</feature>
<dbReference type="OrthoDB" id="1733656at2759"/>
<dbReference type="Proteomes" id="UP000332933">
    <property type="component" value="Unassembled WGS sequence"/>
</dbReference>
<evidence type="ECO:0000256" key="1">
    <source>
        <dbReference type="ARBA" id="ARBA00013260"/>
    </source>
</evidence>
<dbReference type="InterPro" id="IPR023476">
    <property type="entry name" value="Pep_tRNA_hydro_II_dom_sf"/>
</dbReference>
<dbReference type="PANTHER" id="PTHR12649:SF11">
    <property type="entry name" value="PEPTIDYL-TRNA HYDROLASE 2, MITOCHONDRIAL"/>
    <property type="match status" value="1"/>
</dbReference>
<comment type="similarity">
    <text evidence="3">Belongs to the PTH2 family.</text>
</comment>
<dbReference type="EC" id="3.1.1.29" evidence="1"/>
<dbReference type="EMBL" id="VJMH01005662">
    <property type="protein sequence ID" value="KAF0693676.1"/>
    <property type="molecule type" value="Genomic_DNA"/>
</dbReference>
<evidence type="ECO:0000256" key="5">
    <source>
        <dbReference type="SAM" id="MobiDB-lite"/>
    </source>
</evidence>
<comment type="catalytic activity">
    <reaction evidence="4">
        <text>an N-acyl-L-alpha-aminoacyl-tRNA + H2O = an N-acyl-L-amino acid + a tRNA + H(+)</text>
        <dbReference type="Rhea" id="RHEA:54448"/>
        <dbReference type="Rhea" id="RHEA-COMP:10123"/>
        <dbReference type="Rhea" id="RHEA-COMP:13883"/>
        <dbReference type="ChEBI" id="CHEBI:15377"/>
        <dbReference type="ChEBI" id="CHEBI:15378"/>
        <dbReference type="ChEBI" id="CHEBI:59874"/>
        <dbReference type="ChEBI" id="CHEBI:78442"/>
        <dbReference type="ChEBI" id="CHEBI:138191"/>
        <dbReference type="EC" id="3.1.1.29"/>
    </reaction>
</comment>
<organism evidence="7 8">
    <name type="scientific">Aphanomyces stellatus</name>
    <dbReference type="NCBI Taxonomy" id="120398"/>
    <lineage>
        <taxon>Eukaryota</taxon>
        <taxon>Sar</taxon>
        <taxon>Stramenopiles</taxon>
        <taxon>Oomycota</taxon>
        <taxon>Saprolegniomycetes</taxon>
        <taxon>Saprolegniales</taxon>
        <taxon>Verrucalvaceae</taxon>
        <taxon>Aphanomyces</taxon>
    </lineage>
</organism>
<evidence type="ECO:0000256" key="4">
    <source>
        <dbReference type="ARBA" id="ARBA00048707"/>
    </source>
</evidence>
<accession>A0A485L305</accession>
<dbReference type="GO" id="GO:0005829">
    <property type="term" value="C:cytosol"/>
    <property type="evidence" value="ECO:0007669"/>
    <property type="project" value="TreeGrafter"/>
</dbReference>
<evidence type="ECO:0000313" key="7">
    <source>
        <dbReference type="EMBL" id="VFT92185.1"/>
    </source>
</evidence>
<keyword evidence="8" id="KW-1185">Reference proteome</keyword>
<dbReference type="SUPFAM" id="SSF102462">
    <property type="entry name" value="Peptidyl-tRNA hydrolase II"/>
    <property type="match status" value="1"/>
</dbReference>
<dbReference type="NCBIfam" id="TIGR00283">
    <property type="entry name" value="arch_pth2"/>
    <property type="match status" value="1"/>
</dbReference>
<dbReference type="PANTHER" id="PTHR12649">
    <property type="entry name" value="PEPTIDYL-TRNA HYDROLASE 2"/>
    <property type="match status" value="1"/>
</dbReference>
<evidence type="ECO:0000256" key="2">
    <source>
        <dbReference type="ARBA" id="ARBA00022801"/>
    </source>
</evidence>
<evidence type="ECO:0000313" key="8">
    <source>
        <dbReference type="Proteomes" id="UP000332933"/>
    </source>
</evidence>
<name>A0A485L305_9STRA</name>
<dbReference type="AlphaFoldDB" id="A0A485L305"/>
<reference evidence="6" key="2">
    <citation type="submission" date="2019-06" db="EMBL/GenBank/DDBJ databases">
        <title>Genomics analysis of Aphanomyces spp. identifies a new class of oomycete effector associated with host adaptation.</title>
        <authorList>
            <person name="Gaulin E."/>
        </authorList>
    </citation>
    <scope>NUCLEOTIDE SEQUENCE</scope>
    <source>
        <strain evidence="6">CBS 578.67</strain>
    </source>
</reference>
<dbReference type="InterPro" id="IPR002833">
    <property type="entry name" value="PTH2"/>
</dbReference>
<protein>
    <recommendedName>
        <fullName evidence="1">peptidyl-tRNA hydrolase</fullName>
        <ecNumber evidence="1">3.1.1.29</ecNumber>
    </recommendedName>
</protein>
<gene>
    <name evidence="7" type="primary">Aste57867_15379</name>
    <name evidence="6" type="ORF">As57867_015323</name>
    <name evidence="7" type="ORF">ASTE57867_15379</name>
</gene>